<evidence type="ECO:0000313" key="1">
    <source>
        <dbReference type="EMBL" id="MET4758774.1"/>
    </source>
</evidence>
<reference evidence="1 2" key="1">
    <citation type="submission" date="2024-06" db="EMBL/GenBank/DDBJ databases">
        <title>Genomic Encyclopedia of Type Strains, Phase V (KMG-V): Genome sequencing to study the core and pangenomes of soil and plant-associated prokaryotes.</title>
        <authorList>
            <person name="Whitman W."/>
        </authorList>
    </citation>
    <scope>NUCLEOTIDE SEQUENCE [LARGE SCALE GENOMIC DNA]</scope>
    <source>
        <strain evidence="1 2">NE40</strain>
    </source>
</reference>
<comment type="caution">
    <text evidence="1">The sequence shown here is derived from an EMBL/GenBank/DDBJ whole genome shotgun (WGS) entry which is preliminary data.</text>
</comment>
<protein>
    <recommendedName>
        <fullName evidence="3">Transposase</fullName>
    </recommendedName>
</protein>
<sequence length="45" mass="4941">MSDSCYGGDDGFVDVLRLVEQGGQALPDHFMLHLFSSRISAPDKK</sequence>
<gene>
    <name evidence="1" type="ORF">V5J35_003966</name>
</gene>
<evidence type="ECO:0000313" key="2">
    <source>
        <dbReference type="Proteomes" id="UP001549366"/>
    </source>
</evidence>
<dbReference type="Proteomes" id="UP001549366">
    <property type="component" value="Unassembled WGS sequence"/>
</dbReference>
<dbReference type="EMBL" id="JBEWTB010000002">
    <property type="protein sequence ID" value="MET4758774.1"/>
    <property type="molecule type" value="Genomic_DNA"/>
</dbReference>
<evidence type="ECO:0008006" key="3">
    <source>
        <dbReference type="Google" id="ProtNLM"/>
    </source>
</evidence>
<name>A0ABV2SNT8_9GAMM</name>
<organism evidence="1 2">
    <name type="scientific">Endozoicomonas lisbonensis</name>
    <dbReference type="NCBI Taxonomy" id="3120522"/>
    <lineage>
        <taxon>Bacteria</taxon>
        <taxon>Pseudomonadati</taxon>
        <taxon>Pseudomonadota</taxon>
        <taxon>Gammaproteobacteria</taxon>
        <taxon>Oceanospirillales</taxon>
        <taxon>Endozoicomonadaceae</taxon>
        <taxon>Endozoicomonas</taxon>
    </lineage>
</organism>
<proteinExistence type="predicted"/>
<accession>A0ABV2SNT8</accession>
<keyword evidence="2" id="KW-1185">Reference proteome</keyword>
<dbReference type="RefSeq" id="WP_354008827.1">
    <property type="nucleotide sequence ID" value="NZ_JBEWTA010000001.1"/>
</dbReference>